<evidence type="ECO:0008006" key="4">
    <source>
        <dbReference type="Google" id="ProtNLM"/>
    </source>
</evidence>
<keyword evidence="3" id="KW-1185">Reference proteome</keyword>
<name>A0A2T7A9N0_TUBBO</name>
<keyword evidence="1" id="KW-0732">Signal</keyword>
<dbReference type="EMBL" id="NESQ01000001">
    <property type="protein sequence ID" value="PUU84425.1"/>
    <property type="molecule type" value="Genomic_DNA"/>
</dbReference>
<sequence>MLHWQHCIVCFYALSLLNHSFHCDECALVATHSHARLQWRDGKGEEERNAKRAKAQDRKRLANVLLSYQLFLISTHPRLQPH</sequence>
<reference evidence="2 3" key="1">
    <citation type="submission" date="2017-04" db="EMBL/GenBank/DDBJ databases">
        <title>Draft genome sequence of Tuber borchii Vittad., a whitish edible truffle.</title>
        <authorList>
            <consortium name="DOE Joint Genome Institute"/>
            <person name="Murat C."/>
            <person name="Kuo A."/>
            <person name="Barry K.W."/>
            <person name="Clum A."/>
            <person name="Dockter R.B."/>
            <person name="Fauchery L."/>
            <person name="Iotti M."/>
            <person name="Kohler A."/>
            <person name="Labutti K."/>
            <person name="Lindquist E.A."/>
            <person name="Lipzen A."/>
            <person name="Ohm R.A."/>
            <person name="Wang M."/>
            <person name="Grigoriev I.V."/>
            <person name="Zambonelli A."/>
            <person name="Martin F.M."/>
        </authorList>
    </citation>
    <scope>NUCLEOTIDE SEQUENCE [LARGE SCALE GENOMIC DNA]</scope>
    <source>
        <strain evidence="2 3">Tbo3840</strain>
    </source>
</reference>
<organism evidence="2 3">
    <name type="scientific">Tuber borchii</name>
    <name type="common">White truffle</name>
    <dbReference type="NCBI Taxonomy" id="42251"/>
    <lineage>
        <taxon>Eukaryota</taxon>
        <taxon>Fungi</taxon>
        <taxon>Dikarya</taxon>
        <taxon>Ascomycota</taxon>
        <taxon>Pezizomycotina</taxon>
        <taxon>Pezizomycetes</taxon>
        <taxon>Pezizales</taxon>
        <taxon>Tuberaceae</taxon>
        <taxon>Tuber</taxon>
    </lineage>
</organism>
<gene>
    <name evidence="2" type="ORF">B9Z19DRAFT_1070315</name>
</gene>
<evidence type="ECO:0000313" key="3">
    <source>
        <dbReference type="Proteomes" id="UP000244722"/>
    </source>
</evidence>
<accession>A0A2T7A9N0</accession>
<feature type="chain" id="PRO_5015443926" description="Secreted protein" evidence="1">
    <location>
        <begin position="21"/>
        <end position="82"/>
    </location>
</feature>
<dbReference type="Proteomes" id="UP000244722">
    <property type="component" value="Unassembled WGS sequence"/>
</dbReference>
<evidence type="ECO:0000256" key="1">
    <source>
        <dbReference type="SAM" id="SignalP"/>
    </source>
</evidence>
<proteinExistence type="predicted"/>
<evidence type="ECO:0000313" key="2">
    <source>
        <dbReference type="EMBL" id="PUU84425.1"/>
    </source>
</evidence>
<dbReference type="AlphaFoldDB" id="A0A2T7A9N0"/>
<feature type="signal peptide" evidence="1">
    <location>
        <begin position="1"/>
        <end position="20"/>
    </location>
</feature>
<protein>
    <recommendedName>
        <fullName evidence="4">Secreted protein</fullName>
    </recommendedName>
</protein>
<comment type="caution">
    <text evidence="2">The sequence shown here is derived from an EMBL/GenBank/DDBJ whole genome shotgun (WGS) entry which is preliminary data.</text>
</comment>